<reference evidence="2" key="1">
    <citation type="submission" date="2020-02" db="EMBL/GenBank/DDBJ databases">
        <authorList>
            <person name="Meier V. D."/>
        </authorList>
    </citation>
    <scope>NUCLEOTIDE SEQUENCE</scope>
    <source>
        <strain evidence="2">AVDCRST_MAG19</strain>
    </source>
</reference>
<feature type="compositionally biased region" description="Basic and acidic residues" evidence="1">
    <location>
        <begin position="55"/>
        <end position="69"/>
    </location>
</feature>
<dbReference type="EMBL" id="CADCWL010000142">
    <property type="protein sequence ID" value="CAA9571386.1"/>
    <property type="molecule type" value="Genomic_DNA"/>
</dbReference>
<feature type="non-terminal residue" evidence="2">
    <location>
        <position position="121"/>
    </location>
</feature>
<feature type="non-terminal residue" evidence="2">
    <location>
        <position position="1"/>
    </location>
</feature>
<feature type="compositionally biased region" description="Gly residues" evidence="1">
    <location>
        <begin position="42"/>
        <end position="54"/>
    </location>
</feature>
<accession>A0A6J4VC38</accession>
<gene>
    <name evidence="2" type="ORF">AVDCRST_MAG19-2813</name>
</gene>
<name>A0A6J4VC38_9BACT</name>
<proteinExistence type="predicted"/>
<sequence>ARPGRPPGERPGPRRGAAGAGTPGRADAPPGAALGRRRLRGPAGGLGARGGRLGAGDRGEASRRDDVRRPAQAPDRGAHLRLAGQVPAPRQGLRALRRLLRGPHPPRHDRPHAPPPAARPM</sequence>
<feature type="compositionally biased region" description="Basic residues" evidence="1">
    <location>
        <begin position="95"/>
        <end position="105"/>
    </location>
</feature>
<dbReference type="AlphaFoldDB" id="A0A6J4VC38"/>
<evidence type="ECO:0000313" key="2">
    <source>
        <dbReference type="EMBL" id="CAA9571386.1"/>
    </source>
</evidence>
<feature type="compositionally biased region" description="Low complexity" evidence="1">
    <location>
        <begin position="23"/>
        <end position="34"/>
    </location>
</feature>
<organism evidence="2">
    <name type="scientific">uncultured Thermomicrobiales bacterium</name>
    <dbReference type="NCBI Taxonomy" id="1645740"/>
    <lineage>
        <taxon>Bacteria</taxon>
        <taxon>Pseudomonadati</taxon>
        <taxon>Thermomicrobiota</taxon>
        <taxon>Thermomicrobia</taxon>
        <taxon>Thermomicrobiales</taxon>
        <taxon>environmental samples</taxon>
    </lineage>
</organism>
<feature type="region of interest" description="Disordered" evidence="1">
    <location>
        <begin position="1"/>
        <end position="121"/>
    </location>
</feature>
<protein>
    <submittedName>
        <fullName evidence="2">Uncharacterized protein</fullName>
    </submittedName>
</protein>
<evidence type="ECO:0000256" key="1">
    <source>
        <dbReference type="SAM" id="MobiDB-lite"/>
    </source>
</evidence>